<gene>
    <name evidence="3" type="ORF">DFH08DRAFT_946403</name>
</gene>
<dbReference type="Pfam" id="PF20415">
    <property type="entry name" value="DUF6699"/>
    <property type="match status" value="1"/>
</dbReference>
<feature type="compositionally biased region" description="Polar residues" evidence="1">
    <location>
        <begin position="24"/>
        <end position="36"/>
    </location>
</feature>
<feature type="region of interest" description="Disordered" evidence="1">
    <location>
        <begin position="24"/>
        <end position="49"/>
    </location>
</feature>
<keyword evidence="4" id="KW-1185">Reference proteome</keyword>
<dbReference type="InterPro" id="IPR046522">
    <property type="entry name" value="DUF6699"/>
</dbReference>
<comment type="caution">
    <text evidence="3">The sequence shown here is derived from an EMBL/GenBank/DDBJ whole genome shotgun (WGS) entry which is preliminary data.</text>
</comment>
<proteinExistence type="predicted"/>
<evidence type="ECO:0000259" key="2">
    <source>
        <dbReference type="Pfam" id="PF20415"/>
    </source>
</evidence>
<accession>A0AAD6YW25</accession>
<sequence length="229" mass="25417">MPPKKEVRWKLTVDEYVIRNSPESWTSQLPASSETSPAVCIPPPPPQPNQDLPLPRAGALEFHRSLMPAQALQLDFSFPSDAFRRNPQLTPTLLNEPACTPPQSVVQLRISAGLYVAEFDVEHTPRGRAVTVGDILTGIQAHVRQYDCGRAPPEAAPYMHRRIATVNGYCPTRDRDGRKEAATIAAERQGGVRVADHLLGHTLFAGLSPQLGQRENYWQVELVIPERYA</sequence>
<dbReference type="AlphaFoldDB" id="A0AAD6YW25"/>
<dbReference type="EMBL" id="JARIHO010000166">
    <property type="protein sequence ID" value="KAJ7300477.1"/>
    <property type="molecule type" value="Genomic_DNA"/>
</dbReference>
<name>A0AAD6YW25_9AGAR</name>
<evidence type="ECO:0000313" key="3">
    <source>
        <dbReference type="EMBL" id="KAJ7300477.1"/>
    </source>
</evidence>
<protein>
    <recommendedName>
        <fullName evidence="2">DUF6699 domain-containing protein</fullName>
    </recommendedName>
</protein>
<evidence type="ECO:0000256" key="1">
    <source>
        <dbReference type="SAM" id="MobiDB-lite"/>
    </source>
</evidence>
<evidence type="ECO:0000313" key="4">
    <source>
        <dbReference type="Proteomes" id="UP001218218"/>
    </source>
</evidence>
<feature type="domain" description="DUF6699" evidence="2">
    <location>
        <begin position="75"/>
        <end position="209"/>
    </location>
</feature>
<dbReference type="Proteomes" id="UP001218218">
    <property type="component" value="Unassembled WGS sequence"/>
</dbReference>
<reference evidence="3" key="1">
    <citation type="submission" date="2023-03" db="EMBL/GenBank/DDBJ databases">
        <title>Massive genome expansion in bonnet fungi (Mycena s.s.) driven by repeated elements and novel gene families across ecological guilds.</title>
        <authorList>
            <consortium name="Lawrence Berkeley National Laboratory"/>
            <person name="Harder C.B."/>
            <person name="Miyauchi S."/>
            <person name="Viragh M."/>
            <person name="Kuo A."/>
            <person name="Thoen E."/>
            <person name="Andreopoulos B."/>
            <person name="Lu D."/>
            <person name="Skrede I."/>
            <person name="Drula E."/>
            <person name="Henrissat B."/>
            <person name="Morin E."/>
            <person name="Kohler A."/>
            <person name="Barry K."/>
            <person name="LaButti K."/>
            <person name="Morin E."/>
            <person name="Salamov A."/>
            <person name="Lipzen A."/>
            <person name="Mereny Z."/>
            <person name="Hegedus B."/>
            <person name="Baldrian P."/>
            <person name="Stursova M."/>
            <person name="Weitz H."/>
            <person name="Taylor A."/>
            <person name="Grigoriev I.V."/>
            <person name="Nagy L.G."/>
            <person name="Martin F."/>
            <person name="Kauserud H."/>
        </authorList>
    </citation>
    <scope>NUCLEOTIDE SEQUENCE</scope>
    <source>
        <strain evidence="3">CBHHK002</strain>
    </source>
</reference>
<organism evidence="3 4">
    <name type="scientific">Mycena albidolilacea</name>
    <dbReference type="NCBI Taxonomy" id="1033008"/>
    <lineage>
        <taxon>Eukaryota</taxon>
        <taxon>Fungi</taxon>
        <taxon>Dikarya</taxon>
        <taxon>Basidiomycota</taxon>
        <taxon>Agaricomycotina</taxon>
        <taxon>Agaricomycetes</taxon>
        <taxon>Agaricomycetidae</taxon>
        <taxon>Agaricales</taxon>
        <taxon>Marasmiineae</taxon>
        <taxon>Mycenaceae</taxon>
        <taxon>Mycena</taxon>
    </lineage>
</organism>